<feature type="region of interest" description="Disordered" evidence="1">
    <location>
        <begin position="221"/>
        <end position="245"/>
    </location>
</feature>
<organism evidence="3 4">
    <name type="scientific">Pseudomonas fluorescens</name>
    <dbReference type="NCBI Taxonomy" id="294"/>
    <lineage>
        <taxon>Bacteria</taxon>
        <taxon>Pseudomonadati</taxon>
        <taxon>Pseudomonadota</taxon>
        <taxon>Gammaproteobacteria</taxon>
        <taxon>Pseudomonadales</taxon>
        <taxon>Pseudomonadaceae</taxon>
        <taxon>Pseudomonas</taxon>
    </lineage>
</organism>
<dbReference type="InterPro" id="IPR047629">
    <property type="entry name" value="IS1182_transpos"/>
</dbReference>
<evidence type="ECO:0000256" key="1">
    <source>
        <dbReference type="SAM" id="MobiDB-lite"/>
    </source>
</evidence>
<gene>
    <name evidence="3" type="ORF">PS691_01193</name>
</gene>
<evidence type="ECO:0000313" key="3">
    <source>
        <dbReference type="EMBL" id="VVN82336.1"/>
    </source>
</evidence>
<name>A0A5E7AT88_PSEFL</name>
<accession>A0A5E7AT88</accession>
<dbReference type="EMBL" id="CABVHQ010000008">
    <property type="protein sequence ID" value="VVN82336.1"/>
    <property type="molecule type" value="Genomic_DNA"/>
</dbReference>
<dbReference type="InterPro" id="IPR008490">
    <property type="entry name" value="Transposase_InsH_N"/>
</dbReference>
<reference evidence="3 4" key="1">
    <citation type="submission" date="2019-09" db="EMBL/GenBank/DDBJ databases">
        <authorList>
            <person name="Chandra G."/>
            <person name="Truman W A."/>
        </authorList>
    </citation>
    <scope>NUCLEOTIDE SEQUENCE [LARGE SCALE GENOMIC DNA]</scope>
    <source>
        <strain evidence="3">PS691</strain>
    </source>
</reference>
<dbReference type="PANTHER" id="PTHR33408">
    <property type="entry name" value="TRANSPOSASE"/>
    <property type="match status" value="1"/>
</dbReference>
<dbReference type="NCBIfam" id="NF033551">
    <property type="entry name" value="transpos_IS1182"/>
    <property type="match status" value="1"/>
</dbReference>
<protein>
    <submittedName>
        <fullName evidence="3">IS1182 family transposase ISPpu16</fullName>
    </submittedName>
</protein>
<dbReference type="Pfam" id="PF05598">
    <property type="entry name" value="DUF772"/>
    <property type="match status" value="1"/>
</dbReference>
<proteinExistence type="predicted"/>
<dbReference type="Proteomes" id="UP000337909">
    <property type="component" value="Unassembled WGS sequence"/>
</dbReference>
<feature type="domain" description="Transposase InsH N-terminal" evidence="2">
    <location>
        <begin position="21"/>
        <end position="112"/>
    </location>
</feature>
<dbReference type="PANTHER" id="PTHR33408:SF2">
    <property type="entry name" value="TRANSPOSASE DDE DOMAIN-CONTAINING PROTEIN"/>
    <property type="match status" value="1"/>
</dbReference>
<evidence type="ECO:0000313" key="4">
    <source>
        <dbReference type="Proteomes" id="UP000337909"/>
    </source>
</evidence>
<evidence type="ECO:0000259" key="2">
    <source>
        <dbReference type="Pfam" id="PF05598"/>
    </source>
</evidence>
<dbReference type="AlphaFoldDB" id="A0A5E7AT88"/>
<sequence length="323" mass="36330">MKRVIEGETRTQVTLLPECPDDYVAEENPVRVVDVFVDELDLGALGFEGVDPAATGRPAYHPAVLLKIYIYGYLNRIQSSRRLEREAERNVELMWLTGRLDPDFKTIADFRKDNGKAIRSVCRQFVVLYRNLNLFSQSIIAIDGSKFKAVNNRNRNFTQGKVKARMQQIEQSIDRYLTAMDSADRATPEVAEAKAERLKEKIETLKKQMQKLKEIEAQLHESPDQQISLTDPDARSMATSGRGTGTVGYNVQTAVDDKHHLIIAHEVTNVGNDRGQLSNMANQAREEIEAESLTVVGPTEATTKVWKSLRASKPASLPSYRNP</sequence>